<comment type="caution">
    <text evidence="2">The sequence shown here is derived from an EMBL/GenBank/DDBJ whole genome shotgun (WGS) entry which is preliminary data.</text>
</comment>
<accession>A0AAN8EWU2</accession>
<dbReference type="EMBL" id="JAKLMC020000002">
    <property type="protein sequence ID" value="KAK5957945.1"/>
    <property type="molecule type" value="Genomic_DNA"/>
</dbReference>
<feature type="domain" description="N-acetyltransferase" evidence="1">
    <location>
        <begin position="97"/>
        <end position="144"/>
    </location>
</feature>
<name>A0AAN8EWU2_9EURO</name>
<dbReference type="AlphaFoldDB" id="A0AAN8EWU2"/>
<dbReference type="Gene3D" id="3.40.630.30">
    <property type="match status" value="1"/>
</dbReference>
<dbReference type="CDD" id="cd04301">
    <property type="entry name" value="NAT_SF"/>
    <property type="match status" value="1"/>
</dbReference>
<sequence length="185" mass="20491">MHQVQTLTASSSELEVKLVALQRLARQVFEPQTPEAEYEKSPPISAQLQLDNWKQRLCSDNAAIFYVTAESSLAPPQPGDSQTAPLQAFFFVHPRPLSKSQETLHVYLAAVHPSARGQGIFSVLLDETKKRAKGAGFQVLTVSTIPARFPRMYEILSKPGSGWNAVEWADLEDGGRKVIMKMVVD</sequence>
<dbReference type="GO" id="GO:0016747">
    <property type="term" value="F:acyltransferase activity, transferring groups other than amino-acyl groups"/>
    <property type="evidence" value="ECO:0007669"/>
    <property type="project" value="InterPro"/>
</dbReference>
<evidence type="ECO:0000313" key="2">
    <source>
        <dbReference type="EMBL" id="KAK5957945.1"/>
    </source>
</evidence>
<dbReference type="Proteomes" id="UP001316803">
    <property type="component" value="Unassembled WGS sequence"/>
</dbReference>
<reference evidence="2 3" key="1">
    <citation type="submission" date="2022-12" db="EMBL/GenBank/DDBJ databases">
        <title>Genomic features and morphological characterization of a novel Knufia sp. strain isolated from spacecraft assembly facility.</title>
        <authorList>
            <person name="Teixeira M."/>
            <person name="Chander A.M."/>
            <person name="Stajich J.E."/>
            <person name="Venkateswaran K."/>
        </authorList>
    </citation>
    <scope>NUCLEOTIDE SEQUENCE [LARGE SCALE GENOMIC DNA]</scope>
    <source>
        <strain evidence="2 3">FJI-L2-BK-P2</strain>
    </source>
</reference>
<organism evidence="2 3">
    <name type="scientific">Knufia fluminis</name>
    <dbReference type="NCBI Taxonomy" id="191047"/>
    <lineage>
        <taxon>Eukaryota</taxon>
        <taxon>Fungi</taxon>
        <taxon>Dikarya</taxon>
        <taxon>Ascomycota</taxon>
        <taxon>Pezizomycotina</taxon>
        <taxon>Eurotiomycetes</taxon>
        <taxon>Chaetothyriomycetidae</taxon>
        <taxon>Chaetothyriales</taxon>
        <taxon>Trichomeriaceae</taxon>
        <taxon>Knufia</taxon>
    </lineage>
</organism>
<evidence type="ECO:0000313" key="3">
    <source>
        <dbReference type="Proteomes" id="UP001316803"/>
    </source>
</evidence>
<gene>
    <name evidence="2" type="ORF">OHC33_001135</name>
</gene>
<keyword evidence="3" id="KW-1185">Reference proteome</keyword>
<dbReference type="InterPro" id="IPR000182">
    <property type="entry name" value="GNAT_dom"/>
</dbReference>
<dbReference type="SUPFAM" id="SSF55729">
    <property type="entry name" value="Acyl-CoA N-acyltransferases (Nat)"/>
    <property type="match status" value="1"/>
</dbReference>
<dbReference type="InterPro" id="IPR016181">
    <property type="entry name" value="Acyl_CoA_acyltransferase"/>
</dbReference>
<protein>
    <recommendedName>
        <fullName evidence="1">N-acetyltransferase domain-containing protein</fullName>
    </recommendedName>
</protein>
<dbReference type="Pfam" id="PF00583">
    <property type="entry name" value="Acetyltransf_1"/>
    <property type="match status" value="1"/>
</dbReference>
<evidence type="ECO:0000259" key="1">
    <source>
        <dbReference type="Pfam" id="PF00583"/>
    </source>
</evidence>
<proteinExistence type="predicted"/>